<evidence type="ECO:0000256" key="7">
    <source>
        <dbReference type="ARBA" id="ARBA00023136"/>
    </source>
</evidence>
<evidence type="ECO:0000256" key="8">
    <source>
        <dbReference type="SAM" id="MobiDB-lite"/>
    </source>
</evidence>
<dbReference type="RefSeq" id="WP_123198714.1">
    <property type="nucleotide sequence ID" value="NZ_QICB01000009.1"/>
</dbReference>
<feature type="transmembrane region" description="Helical" evidence="9">
    <location>
        <begin position="431"/>
        <end position="455"/>
    </location>
</feature>
<keyword evidence="5" id="KW-0573">Peptidoglycan synthesis</keyword>
<evidence type="ECO:0000256" key="4">
    <source>
        <dbReference type="ARBA" id="ARBA00022960"/>
    </source>
</evidence>
<feature type="transmembrane region" description="Helical" evidence="9">
    <location>
        <begin position="102"/>
        <end position="126"/>
    </location>
</feature>
<evidence type="ECO:0000256" key="5">
    <source>
        <dbReference type="ARBA" id="ARBA00022984"/>
    </source>
</evidence>
<keyword evidence="4" id="KW-0133">Cell shape</keyword>
<feature type="transmembrane region" description="Helical" evidence="9">
    <location>
        <begin position="331"/>
        <end position="350"/>
    </location>
</feature>
<feature type="transmembrane region" description="Helical" evidence="9">
    <location>
        <begin position="146"/>
        <end position="170"/>
    </location>
</feature>
<feature type="compositionally biased region" description="Low complexity" evidence="8">
    <location>
        <begin position="573"/>
        <end position="594"/>
    </location>
</feature>
<protein>
    <submittedName>
        <fullName evidence="10">Virulence factor MviN</fullName>
    </submittedName>
</protein>
<feature type="transmembrane region" description="Helical" evidence="9">
    <location>
        <begin position="291"/>
        <end position="310"/>
    </location>
</feature>
<reference evidence="11" key="1">
    <citation type="submission" date="2018-05" db="EMBL/GenBank/DDBJ databases">
        <title>Genome Sequencing of selected type strains of the family Eggerthellaceae.</title>
        <authorList>
            <person name="Danylec N."/>
            <person name="Stoll D.A."/>
            <person name="Doetsch A."/>
            <person name="Huch M."/>
        </authorList>
    </citation>
    <scope>NUCLEOTIDE SEQUENCE [LARGE SCALE GENOMIC DNA]</scope>
    <source>
        <strain evidence="11">DSM 17537</strain>
    </source>
</reference>
<evidence type="ECO:0000256" key="1">
    <source>
        <dbReference type="ARBA" id="ARBA00004651"/>
    </source>
</evidence>
<feature type="transmembrane region" description="Helical" evidence="9">
    <location>
        <begin position="370"/>
        <end position="390"/>
    </location>
</feature>
<keyword evidence="7 9" id="KW-0472">Membrane</keyword>
<gene>
    <name evidence="10" type="ORF">DMP07_08505</name>
</gene>
<evidence type="ECO:0000256" key="9">
    <source>
        <dbReference type="SAM" id="Phobius"/>
    </source>
</evidence>
<dbReference type="CDD" id="cd13123">
    <property type="entry name" value="MATE_MurJ_like"/>
    <property type="match status" value="1"/>
</dbReference>
<feature type="transmembrane region" description="Helical" evidence="9">
    <location>
        <begin position="69"/>
        <end position="90"/>
    </location>
</feature>
<dbReference type="Proteomes" id="UP000267368">
    <property type="component" value="Unassembled WGS sequence"/>
</dbReference>
<evidence type="ECO:0000313" key="11">
    <source>
        <dbReference type="Proteomes" id="UP000267368"/>
    </source>
</evidence>
<evidence type="ECO:0000256" key="2">
    <source>
        <dbReference type="ARBA" id="ARBA00022475"/>
    </source>
</evidence>
<feature type="transmembrane region" description="Helical" evidence="9">
    <location>
        <begin position="182"/>
        <end position="199"/>
    </location>
</feature>
<organism evidence="10 11">
    <name type="scientific">Slackia faecicanis</name>
    <dbReference type="NCBI Taxonomy" id="255723"/>
    <lineage>
        <taxon>Bacteria</taxon>
        <taxon>Bacillati</taxon>
        <taxon>Actinomycetota</taxon>
        <taxon>Coriobacteriia</taxon>
        <taxon>Eggerthellales</taxon>
        <taxon>Eggerthellaceae</taxon>
        <taxon>Slackia</taxon>
    </lineage>
</organism>
<keyword evidence="2" id="KW-1003">Cell membrane</keyword>
<keyword evidence="6 9" id="KW-1133">Transmembrane helix</keyword>
<dbReference type="GO" id="GO:0008360">
    <property type="term" value="P:regulation of cell shape"/>
    <property type="evidence" value="ECO:0007669"/>
    <property type="project" value="UniProtKB-KW"/>
</dbReference>
<accession>A0A3N0AFA0</accession>
<dbReference type="OrthoDB" id="9786339at2"/>
<dbReference type="PANTHER" id="PTHR47019">
    <property type="entry name" value="LIPID II FLIPPASE MURJ"/>
    <property type="match status" value="1"/>
</dbReference>
<dbReference type="GO" id="GO:0009252">
    <property type="term" value="P:peptidoglycan biosynthetic process"/>
    <property type="evidence" value="ECO:0007669"/>
    <property type="project" value="UniProtKB-KW"/>
</dbReference>
<evidence type="ECO:0000256" key="3">
    <source>
        <dbReference type="ARBA" id="ARBA00022692"/>
    </source>
</evidence>
<dbReference type="GO" id="GO:0005886">
    <property type="term" value="C:plasma membrane"/>
    <property type="evidence" value="ECO:0007669"/>
    <property type="project" value="UniProtKB-SubCell"/>
</dbReference>
<dbReference type="EMBL" id="QICB01000009">
    <property type="protein sequence ID" value="RNL18429.1"/>
    <property type="molecule type" value="Genomic_DNA"/>
</dbReference>
<dbReference type="InterPro" id="IPR051050">
    <property type="entry name" value="Lipid_II_flippase_MurJ/MviN"/>
</dbReference>
<dbReference type="GO" id="GO:0034204">
    <property type="term" value="P:lipid translocation"/>
    <property type="evidence" value="ECO:0007669"/>
    <property type="project" value="TreeGrafter"/>
</dbReference>
<comment type="subcellular location">
    <subcellularLocation>
        <location evidence="1">Cell membrane</location>
        <topology evidence="1">Multi-pass membrane protein</topology>
    </subcellularLocation>
</comment>
<feature type="compositionally biased region" description="Basic and acidic residues" evidence="8">
    <location>
        <begin position="678"/>
        <end position="689"/>
    </location>
</feature>
<dbReference type="AlphaFoldDB" id="A0A3N0AFA0"/>
<dbReference type="InterPro" id="IPR004268">
    <property type="entry name" value="MurJ"/>
</dbReference>
<dbReference type="PANTHER" id="PTHR47019:SF1">
    <property type="entry name" value="LIPID II FLIPPASE MURJ"/>
    <property type="match status" value="1"/>
</dbReference>
<dbReference type="Pfam" id="PF03023">
    <property type="entry name" value="MurJ"/>
    <property type="match status" value="1"/>
</dbReference>
<keyword evidence="3 9" id="KW-0812">Transmembrane</keyword>
<evidence type="ECO:0000313" key="10">
    <source>
        <dbReference type="EMBL" id="RNL18429.1"/>
    </source>
</evidence>
<feature type="transmembrane region" description="Helical" evidence="9">
    <location>
        <begin position="402"/>
        <end position="425"/>
    </location>
</feature>
<dbReference type="PRINTS" id="PR01806">
    <property type="entry name" value="VIRFACTRMVIN"/>
</dbReference>
<feature type="region of interest" description="Disordered" evidence="8">
    <location>
        <begin position="558"/>
        <end position="603"/>
    </location>
</feature>
<evidence type="ECO:0000256" key="6">
    <source>
        <dbReference type="ARBA" id="ARBA00022989"/>
    </source>
</evidence>
<feature type="transmembrane region" description="Helical" evidence="9">
    <location>
        <begin position="475"/>
        <end position="497"/>
    </location>
</feature>
<feature type="transmembrane region" description="Helical" evidence="9">
    <location>
        <begin position="250"/>
        <end position="271"/>
    </location>
</feature>
<proteinExistence type="predicted"/>
<feature type="transmembrane region" description="Helical" evidence="9">
    <location>
        <begin position="20"/>
        <end position="38"/>
    </location>
</feature>
<feature type="transmembrane region" description="Helical" evidence="9">
    <location>
        <begin position="205"/>
        <end position="229"/>
    </location>
</feature>
<name>A0A3N0AFA0_9ACTN</name>
<feature type="transmembrane region" description="Helical" evidence="9">
    <location>
        <begin position="503"/>
        <end position="526"/>
    </location>
</feature>
<sequence>MSARQISTPEDESSSQNTAASVGGSAALISFFVIISRITGFMRTWAMAFALGSTMLASSYQIANNLPNMLYELVMGGMLVTAFLPVYLSVKNRLGERGGNEYASNIMSIAFIALGLVALLCTIFAPALVFTQSFMSDQGGMEDAVFFFRFFAIQIVFYGLSSIVSGLLNASRDYLWSSAAPIFNNIIVTATFVLYAFVAPHDPDMAKFIIAVGNPLGVFIQMAIQLPALKRNGIKLRLHVDLRDPALKETLAIGVPAILVMCAGLVVVSVQNAASYATADNGPSIIAYARLWFTLPYAFLTVPITTAMFTEISEMHAKGDMKAFKKGVASGTSQILFFMLPFAMYLVVFAEPLVTLYHIGAFTEENISQIALYLGALAVSLPFYGVNTYLQKAFSAMRLMGAYSIMMAASVALQIAFIAVFATPFGGPLNFGMPAIALSETVFYVVLDIVCFVYLRRKIGRLGLKGMAGSFLRSLALGALGAGAGALVVFALDSTVLPLNGSIPHALGCIVCGGIVAVAVTFGIAVKAGFEEASMLVSIVSKVAGKLGRGKRGAAQADAADETAEAAEKAAETQDAAATNAEGGAAANEAAEGAQGTYDEPAMQSVSEPLRGRHAGDLGALAECPEQPIEDAIGLHSAQAVFERKVDGARHAPLSGRHARRGAKRSSTANKQGRHVRHADDGDETPKDE</sequence>
<comment type="caution">
    <text evidence="10">The sequence shown here is derived from an EMBL/GenBank/DDBJ whole genome shotgun (WGS) entry which is preliminary data.</text>
</comment>
<dbReference type="GO" id="GO:0015648">
    <property type="term" value="F:lipid-linked peptidoglycan transporter activity"/>
    <property type="evidence" value="ECO:0007669"/>
    <property type="project" value="TreeGrafter"/>
</dbReference>
<keyword evidence="11" id="KW-1185">Reference proteome</keyword>
<feature type="region of interest" description="Disordered" evidence="8">
    <location>
        <begin position="644"/>
        <end position="689"/>
    </location>
</feature>